<reference evidence="3" key="1">
    <citation type="submission" date="2013-02" db="EMBL/GenBank/DDBJ databases">
        <authorList>
            <consortium name="The Broad Institute Genome Sequencing Platform"/>
            <person name="Cuomo C."/>
            <person name="Becnel J."/>
            <person name="Sanscrainte N."/>
            <person name="Walker B."/>
            <person name="Young S.K."/>
            <person name="Zeng Q."/>
            <person name="Gargeya S."/>
            <person name="Fitzgerald M."/>
            <person name="Haas B."/>
            <person name="Abouelleil A."/>
            <person name="Alvarado L."/>
            <person name="Arachchi H.M."/>
            <person name="Berlin A.M."/>
            <person name="Chapman S.B."/>
            <person name="Dewar J."/>
            <person name="Goldberg J."/>
            <person name="Griggs A."/>
            <person name="Gujja S."/>
            <person name="Hansen M."/>
            <person name="Howarth C."/>
            <person name="Imamovic A."/>
            <person name="Larimer J."/>
            <person name="McCowan C."/>
            <person name="Murphy C."/>
            <person name="Neiman D."/>
            <person name="Pearson M."/>
            <person name="Priest M."/>
            <person name="Roberts A."/>
            <person name="Saif S."/>
            <person name="Shea T."/>
            <person name="Sisk P."/>
            <person name="Sykes S."/>
            <person name="Wortman J."/>
            <person name="Nusbaum C."/>
            <person name="Birren B."/>
        </authorList>
    </citation>
    <scope>NUCLEOTIDE SEQUENCE [LARGE SCALE GENOMIC DNA]</scope>
    <source>
        <strain evidence="3">PRA339</strain>
    </source>
</reference>
<evidence type="ECO:0000259" key="1">
    <source>
        <dbReference type="SMART" id="SM01126"/>
    </source>
</evidence>
<organism evidence="2 3">
    <name type="scientific">Anncaliia algerae PRA339</name>
    <dbReference type="NCBI Taxonomy" id="1288291"/>
    <lineage>
        <taxon>Eukaryota</taxon>
        <taxon>Fungi</taxon>
        <taxon>Fungi incertae sedis</taxon>
        <taxon>Microsporidia</taxon>
        <taxon>Tubulinosematoidea</taxon>
        <taxon>Tubulinosematidae</taxon>
        <taxon>Anncaliia</taxon>
    </lineage>
</organism>
<protein>
    <recommendedName>
        <fullName evidence="1">ISXO2-like transposase domain-containing protein</fullName>
    </recommendedName>
</protein>
<sequence>RETLQKEIVEFTGLSKSVLLKITADIKRKISVFLDLNPIMLGGPGIIVELDESMFNFKVKAHRGRAPRNQIWVFGIVDTSFKPAKGILKVVQRRDANTLLPLIQRHVLHGTIIHSDEWSAYGNINSLGYVHKTICHKYEFVNKTNGVHTQHIESYWNKQKNRIKKMMGCKGSVLQENLDMFVFYDLHQDDIYNSLLILLKFD</sequence>
<dbReference type="PANTHER" id="PTHR47163:SF2">
    <property type="entry name" value="SI:DKEY-17M8.2"/>
    <property type="match status" value="1"/>
</dbReference>
<evidence type="ECO:0000313" key="3">
    <source>
        <dbReference type="Proteomes" id="UP000030655"/>
    </source>
</evidence>
<dbReference type="OrthoDB" id="2192452at2759"/>
<dbReference type="VEuPathDB" id="MicrosporidiaDB:H312_01820"/>
<dbReference type="NCBIfam" id="NF033547">
    <property type="entry name" value="transpos_IS1595"/>
    <property type="match status" value="1"/>
</dbReference>
<proteinExistence type="predicted"/>
<feature type="non-terminal residue" evidence="2">
    <location>
        <position position="1"/>
    </location>
</feature>
<dbReference type="EMBL" id="KK365163">
    <property type="protein sequence ID" value="KCZ80762.1"/>
    <property type="molecule type" value="Genomic_DNA"/>
</dbReference>
<dbReference type="SMART" id="SM01126">
    <property type="entry name" value="DDE_Tnp_IS1595"/>
    <property type="match status" value="1"/>
</dbReference>
<gene>
    <name evidence="2" type="ORF">H312_01820</name>
</gene>
<accession>A0A059F0X3</accession>
<dbReference type="Pfam" id="PF12762">
    <property type="entry name" value="DDE_Tnp_IS1595"/>
    <property type="match status" value="1"/>
</dbReference>
<dbReference type="AlphaFoldDB" id="A0A059F0X3"/>
<feature type="domain" description="ISXO2-like transposase" evidence="1">
    <location>
        <begin position="40"/>
        <end position="193"/>
    </location>
</feature>
<keyword evidence="3" id="KW-1185">Reference proteome</keyword>
<name>A0A059F0X3_9MICR</name>
<dbReference type="InterPro" id="IPR024445">
    <property type="entry name" value="Tnp_ISXO2-like"/>
</dbReference>
<reference evidence="2 3" key="2">
    <citation type="submission" date="2014-03" db="EMBL/GenBank/DDBJ databases">
        <title>The Genome Sequence of Anncaliia algerae insect isolate PRA339.</title>
        <authorList>
            <consortium name="The Broad Institute Genome Sequencing Platform"/>
            <consortium name="The Broad Institute Genome Sequencing Center for Infectious Disease"/>
            <person name="Cuomo C."/>
            <person name="Becnel J."/>
            <person name="Sanscrainte N."/>
            <person name="Walker B."/>
            <person name="Young S.K."/>
            <person name="Zeng Q."/>
            <person name="Gargeya S."/>
            <person name="Fitzgerald M."/>
            <person name="Haas B."/>
            <person name="Abouelleil A."/>
            <person name="Alvarado L."/>
            <person name="Arachchi H.M."/>
            <person name="Berlin A.M."/>
            <person name="Chapman S.B."/>
            <person name="Dewar J."/>
            <person name="Goldberg J."/>
            <person name="Griggs A."/>
            <person name="Gujja S."/>
            <person name="Hansen M."/>
            <person name="Howarth C."/>
            <person name="Imamovic A."/>
            <person name="Larimer J."/>
            <person name="McCowan C."/>
            <person name="Murphy C."/>
            <person name="Neiman D."/>
            <person name="Pearson M."/>
            <person name="Priest M."/>
            <person name="Roberts A."/>
            <person name="Saif S."/>
            <person name="Shea T."/>
            <person name="Sisk P."/>
            <person name="Sykes S."/>
            <person name="Wortman J."/>
            <person name="Nusbaum C."/>
            <person name="Birren B."/>
        </authorList>
    </citation>
    <scope>NUCLEOTIDE SEQUENCE [LARGE SCALE GENOMIC DNA]</scope>
    <source>
        <strain evidence="2 3">PRA339</strain>
    </source>
</reference>
<dbReference type="Proteomes" id="UP000030655">
    <property type="component" value="Unassembled WGS sequence"/>
</dbReference>
<evidence type="ECO:0000313" key="2">
    <source>
        <dbReference type="EMBL" id="KCZ80762.1"/>
    </source>
</evidence>
<dbReference type="HOGENOM" id="CLU_044348_8_0_1"/>
<dbReference type="PANTHER" id="PTHR47163">
    <property type="entry name" value="DDE_TNP_IS1595 DOMAIN-CONTAINING PROTEIN"/>
    <property type="match status" value="1"/>
</dbReference>
<dbReference type="InterPro" id="IPR053164">
    <property type="entry name" value="IS1016-like_transposase"/>
</dbReference>